<sequence>MLAIAAAVSFGLALILDLADSTLGEGITDGTLITVGLLLIALHLAGFGTGARVGTGGRSWNWRRVRR</sequence>
<evidence type="ECO:0000313" key="2">
    <source>
        <dbReference type="EMBL" id="MBF6301570.1"/>
    </source>
</evidence>
<organism evidence="2 3">
    <name type="scientific">Nocardia amamiensis</name>
    <dbReference type="NCBI Taxonomy" id="404578"/>
    <lineage>
        <taxon>Bacteria</taxon>
        <taxon>Bacillati</taxon>
        <taxon>Actinomycetota</taxon>
        <taxon>Actinomycetes</taxon>
        <taxon>Mycobacteriales</taxon>
        <taxon>Nocardiaceae</taxon>
        <taxon>Nocardia</taxon>
    </lineage>
</organism>
<dbReference type="Proteomes" id="UP000702209">
    <property type="component" value="Unassembled WGS sequence"/>
</dbReference>
<protein>
    <submittedName>
        <fullName evidence="2">Uncharacterized protein</fullName>
    </submittedName>
</protein>
<reference evidence="2 3" key="1">
    <citation type="submission" date="2020-10" db="EMBL/GenBank/DDBJ databases">
        <title>Identification of Nocardia species via Next-generation sequencing and recognition of intraspecies genetic diversity.</title>
        <authorList>
            <person name="Li P."/>
            <person name="Li P."/>
            <person name="Lu B."/>
        </authorList>
    </citation>
    <scope>NUCLEOTIDE SEQUENCE [LARGE SCALE GENOMIC DNA]</scope>
    <source>
        <strain evidence="2 3">BJ06-0157</strain>
    </source>
</reference>
<keyword evidence="1" id="KW-0812">Transmembrane</keyword>
<accession>A0ABS0CY89</accession>
<dbReference type="EMBL" id="JADLQX010000029">
    <property type="protein sequence ID" value="MBF6301570.1"/>
    <property type="molecule type" value="Genomic_DNA"/>
</dbReference>
<keyword evidence="3" id="KW-1185">Reference proteome</keyword>
<gene>
    <name evidence="2" type="ORF">IU459_29125</name>
</gene>
<keyword evidence="1" id="KW-0472">Membrane</keyword>
<keyword evidence="1" id="KW-1133">Transmembrane helix</keyword>
<dbReference type="RefSeq" id="WP_195132790.1">
    <property type="nucleotide sequence ID" value="NZ_JADLQX010000029.1"/>
</dbReference>
<evidence type="ECO:0000313" key="3">
    <source>
        <dbReference type="Proteomes" id="UP000702209"/>
    </source>
</evidence>
<proteinExistence type="predicted"/>
<feature type="transmembrane region" description="Helical" evidence="1">
    <location>
        <begin position="31"/>
        <end position="54"/>
    </location>
</feature>
<comment type="caution">
    <text evidence="2">The sequence shown here is derived from an EMBL/GenBank/DDBJ whole genome shotgun (WGS) entry which is preliminary data.</text>
</comment>
<evidence type="ECO:0000256" key="1">
    <source>
        <dbReference type="SAM" id="Phobius"/>
    </source>
</evidence>
<name>A0ABS0CY89_9NOCA</name>